<proteinExistence type="predicted"/>
<name>A0ABV4WG36_9CYAN</name>
<comment type="caution">
    <text evidence="1">The sequence shown here is derived from an EMBL/GenBank/DDBJ whole genome shotgun (WGS) entry which is preliminary data.</text>
</comment>
<sequence>MDITEATKNLNSKVQQLKSKFTDPVSTTFIEFYCQCKEGCDYLFPPAVKESIRLLDIVQWFFDCIEKEAPTTLVELMWKDIVGPTLGEYQADEAVEQKLLQAFQNGTLKNHIQDWDMVRTSSGSVNLILRGLLTEISRLESEQKKTSSSS</sequence>
<organism evidence="1 2">
    <name type="scientific">Floridaenema evergladense BLCC-F167</name>
    <dbReference type="NCBI Taxonomy" id="3153639"/>
    <lineage>
        <taxon>Bacteria</taxon>
        <taxon>Bacillati</taxon>
        <taxon>Cyanobacteriota</taxon>
        <taxon>Cyanophyceae</taxon>
        <taxon>Oscillatoriophycideae</taxon>
        <taxon>Aerosakkonematales</taxon>
        <taxon>Aerosakkonemataceae</taxon>
        <taxon>Floridanema</taxon>
        <taxon>Floridanema evergladense</taxon>
    </lineage>
</organism>
<dbReference type="Proteomes" id="UP001576780">
    <property type="component" value="Unassembled WGS sequence"/>
</dbReference>
<accession>A0ABV4WG36</accession>
<gene>
    <name evidence="1" type="ORF">ACE1CA_05870</name>
</gene>
<evidence type="ECO:0000313" key="1">
    <source>
        <dbReference type="EMBL" id="MFB2834043.1"/>
    </source>
</evidence>
<dbReference type="EMBL" id="JBHFNT010000050">
    <property type="protein sequence ID" value="MFB2834043.1"/>
    <property type="molecule type" value="Genomic_DNA"/>
</dbReference>
<protein>
    <submittedName>
        <fullName evidence="1">Uncharacterized protein</fullName>
    </submittedName>
</protein>
<reference evidence="1 2" key="1">
    <citation type="submission" date="2024-09" db="EMBL/GenBank/DDBJ databases">
        <title>Floridaenema gen nov. (Aerosakkonemataceae, Aerosakkonematales ord. nov., Cyanobacteria) from benthic tropical and subtropical fresh waters, with the description of four new species.</title>
        <authorList>
            <person name="Moretto J.A."/>
            <person name="Berthold D.E."/>
            <person name="Lefler F.W."/>
            <person name="Huang I.-S."/>
            <person name="Laughinghouse H. IV."/>
        </authorList>
    </citation>
    <scope>NUCLEOTIDE SEQUENCE [LARGE SCALE GENOMIC DNA]</scope>
    <source>
        <strain evidence="1 2">BLCC-F167</strain>
    </source>
</reference>
<evidence type="ECO:0000313" key="2">
    <source>
        <dbReference type="Proteomes" id="UP001576780"/>
    </source>
</evidence>
<dbReference type="RefSeq" id="WP_413276489.1">
    <property type="nucleotide sequence ID" value="NZ_JBHFNT010000050.1"/>
</dbReference>
<keyword evidence="2" id="KW-1185">Reference proteome</keyword>